<proteinExistence type="predicted"/>
<reference evidence="1 2" key="1">
    <citation type="submission" date="2018-05" db="EMBL/GenBank/DDBJ databases">
        <title>The Hungate 1000. A catalogue of reference genomes from the rumen microbiome.</title>
        <authorList>
            <person name="Kelly W."/>
        </authorList>
    </citation>
    <scope>NUCLEOTIDE SEQUENCE [LARGE SCALE GENOMIC DNA]</scope>
    <source>
        <strain evidence="1 2">SAb67</strain>
    </source>
</reference>
<gene>
    <name evidence="1" type="ORF">IE37_00620</name>
</gene>
<dbReference type="Proteomes" id="UP000245720">
    <property type="component" value="Unassembled WGS sequence"/>
</dbReference>
<evidence type="ECO:0000313" key="2">
    <source>
        <dbReference type="Proteomes" id="UP000245720"/>
    </source>
</evidence>
<name>A0A315Y5X7_RUMFL</name>
<dbReference type="RefSeq" id="WP_109725509.1">
    <property type="nucleotide sequence ID" value="NZ_QGDI01000002.1"/>
</dbReference>
<organism evidence="1 2">
    <name type="scientific">Ruminococcus flavefaciens</name>
    <dbReference type="NCBI Taxonomy" id="1265"/>
    <lineage>
        <taxon>Bacteria</taxon>
        <taxon>Bacillati</taxon>
        <taxon>Bacillota</taxon>
        <taxon>Clostridia</taxon>
        <taxon>Eubacteriales</taxon>
        <taxon>Oscillospiraceae</taxon>
        <taxon>Ruminococcus</taxon>
    </lineage>
</organism>
<comment type="caution">
    <text evidence="1">The sequence shown here is derived from an EMBL/GenBank/DDBJ whole genome shotgun (WGS) entry which is preliminary data.</text>
</comment>
<protein>
    <submittedName>
        <fullName evidence="1">Uncharacterized protein</fullName>
    </submittedName>
</protein>
<accession>A0A315Y5X7</accession>
<dbReference type="AlphaFoldDB" id="A0A315Y5X7"/>
<sequence>MLEIKVKEKTAEVSASGPPLELSAEAMLAIDSLINIVGRCLCVPYQVARDMTIRVCDARHSKKEDPE</sequence>
<evidence type="ECO:0000313" key="1">
    <source>
        <dbReference type="EMBL" id="PWJ14635.1"/>
    </source>
</evidence>
<dbReference type="EMBL" id="QGDI01000002">
    <property type="protein sequence ID" value="PWJ14635.1"/>
    <property type="molecule type" value="Genomic_DNA"/>
</dbReference>